<dbReference type="KEGG" id="tro:trd_A0052"/>
<protein>
    <submittedName>
        <fullName evidence="2">Uncharacterized protein</fullName>
    </submittedName>
</protein>
<evidence type="ECO:0000313" key="3">
    <source>
        <dbReference type="Proteomes" id="UP000000447"/>
    </source>
</evidence>
<dbReference type="EMBL" id="CP001276">
    <property type="protein sequence ID" value="ACM06630.1"/>
    <property type="molecule type" value="Genomic_DNA"/>
</dbReference>
<keyword evidence="3" id="KW-1185">Reference proteome</keyword>
<evidence type="ECO:0000313" key="2">
    <source>
        <dbReference type="EMBL" id="ACM06630.1"/>
    </source>
</evidence>
<sequence>MRLVADRKAVERGSHEVSRNQSARFGSAVIQMTGEAQPRIR</sequence>
<accession>B9L5C5</accession>
<dbReference type="HOGENOM" id="CLU_3277981_0_0_0"/>
<feature type="compositionally biased region" description="Basic and acidic residues" evidence="1">
    <location>
        <begin position="1"/>
        <end position="18"/>
    </location>
</feature>
<evidence type="ECO:0000256" key="1">
    <source>
        <dbReference type="SAM" id="MobiDB-lite"/>
    </source>
</evidence>
<keyword evidence="2" id="KW-0614">Plasmid</keyword>
<name>B9L5C5_THERP</name>
<feature type="region of interest" description="Disordered" evidence="1">
    <location>
        <begin position="1"/>
        <end position="25"/>
    </location>
</feature>
<geneLocation type="plasmid" evidence="3">
    <name>Tros</name>
</geneLocation>
<gene>
    <name evidence="2" type="ordered locus">trd_A0052</name>
</gene>
<dbReference type="AlphaFoldDB" id="B9L5C5"/>
<reference evidence="2 3" key="1">
    <citation type="journal article" date="2009" name="PLoS ONE">
        <title>Complete genome sequence of the aerobic CO-oxidizing thermophile Thermomicrobium roseum.</title>
        <authorList>
            <person name="Wu D."/>
            <person name="Raymond J."/>
            <person name="Wu M."/>
            <person name="Chatterji S."/>
            <person name="Ren Q."/>
            <person name="Graham J.E."/>
            <person name="Bryant D.A."/>
            <person name="Robb F."/>
            <person name="Colman A."/>
            <person name="Tallon L.J."/>
            <person name="Badger J.H."/>
            <person name="Madupu R."/>
            <person name="Ward N.L."/>
            <person name="Eisen J.A."/>
        </authorList>
    </citation>
    <scope>NUCLEOTIDE SEQUENCE [LARGE SCALE GENOMIC DNA]</scope>
    <source>
        <strain evidence="3">ATCC 27502 / DSM 5159 / P-2</strain>
        <plasmid evidence="2">unnamed</plasmid>
    </source>
</reference>
<organism evidence="2 3">
    <name type="scientific">Thermomicrobium roseum (strain ATCC 27502 / DSM 5159 / P-2)</name>
    <dbReference type="NCBI Taxonomy" id="309801"/>
    <lineage>
        <taxon>Bacteria</taxon>
        <taxon>Pseudomonadati</taxon>
        <taxon>Thermomicrobiota</taxon>
        <taxon>Thermomicrobia</taxon>
        <taxon>Thermomicrobiales</taxon>
        <taxon>Thermomicrobiaceae</taxon>
        <taxon>Thermomicrobium</taxon>
    </lineage>
</organism>
<proteinExistence type="predicted"/>
<dbReference type="Proteomes" id="UP000000447">
    <property type="component" value="Plasmid unnamed"/>
</dbReference>